<evidence type="ECO:0000256" key="1">
    <source>
        <dbReference type="SAM" id="Phobius"/>
    </source>
</evidence>
<evidence type="ECO:0000313" key="2">
    <source>
        <dbReference type="EMBL" id="QHS85601.1"/>
    </source>
</evidence>
<dbReference type="EMBL" id="MN739045">
    <property type="protein sequence ID" value="QHS85601.1"/>
    <property type="molecule type" value="Genomic_DNA"/>
</dbReference>
<accession>A0A6C0B1F1</accession>
<reference evidence="2" key="1">
    <citation type="journal article" date="2020" name="Nature">
        <title>Giant virus diversity and host interactions through global metagenomics.</title>
        <authorList>
            <person name="Schulz F."/>
            <person name="Roux S."/>
            <person name="Paez-Espino D."/>
            <person name="Jungbluth S."/>
            <person name="Walsh D.A."/>
            <person name="Denef V.J."/>
            <person name="McMahon K.D."/>
            <person name="Konstantinidis K.T."/>
            <person name="Eloe-Fadrosh E.A."/>
            <person name="Kyrpides N.C."/>
            <person name="Woyke T."/>
        </authorList>
    </citation>
    <scope>NUCLEOTIDE SEQUENCE</scope>
    <source>
        <strain evidence="2">GVMAG-M-3300009182-78</strain>
    </source>
</reference>
<organism evidence="2">
    <name type="scientific">viral metagenome</name>
    <dbReference type="NCBI Taxonomy" id="1070528"/>
    <lineage>
        <taxon>unclassified sequences</taxon>
        <taxon>metagenomes</taxon>
        <taxon>organismal metagenomes</taxon>
    </lineage>
</organism>
<sequence>MSFKLKDYINYIYLFIIIVVLLFLYNRYEDKLASKNMDGDYSAIQKYLLSDSSLADVKKPILWIPITYEYNARNWLSFGSRSTFDLNQPYMYLTVKSIINQCEGSFHICLIDDESFAKLLPNWSIDLKMIGSPTVDYIRSLALAKLLHTYGGMIVPPSFLCMRDLHDMYISGSSNHKMLICEVVDRNITSTTNEFYPSTTFMGAEKECPVVKELIDFMQRTISTDYTSQLEFLGEFDRWCNSRAQKHQISIISGKLIGTKTMDDTTILVDDLLSNNYIDLYPQTYGIYIPAKEILNRRHYEWFARMSPQQVLESNIILSKYILLASTPDSKKGTIEPLVNQPKKWIGYWQVPSGFGLWGMKPVPFATHLIRKNTDPKP</sequence>
<feature type="transmembrane region" description="Helical" evidence="1">
    <location>
        <begin position="12"/>
        <end position="28"/>
    </location>
</feature>
<protein>
    <submittedName>
        <fullName evidence="2">Uncharacterized protein</fullName>
    </submittedName>
</protein>
<dbReference type="AlphaFoldDB" id="A0A6C0B1F1"/>
<keyword evidence="1" id="KW-0472">Membrane</keyword>
<name>A0A6C0B1F1_9ZZZZ</name>
<keyword evidence="1" id="KW-0812">Transmembrane</keyword>
<proteinExistence type="predicted"/>
<keyword evidence="1" id="KW-1133">Transmembrane helix</keyword>